<keyword evidence="8" id="KW-1185">Reference proteome</keyword>
<dbReference type="CDD" id="cd00796">
    <property type="entry name" value="INT_Rci_Hp1_C"/>
    <property type="match status" value="1"/>
</dbReference>
<dbReference type="Pfam" id="PF00589">
    <property type="entry name" value="Phage_integrase"/>
    <property type="match status" value="1"/>
</dbReference>
<dbReference type="Gene3D" id="1.10.443.10">
    <property type="entry name" value="Intergrase catalytic core"/>
    <property type="match status" value="1"/>
</dbReference>
<evidence type="ECO:0000256" key="4">
    <source>
        <dbReference type="ARBA" id="ARBA00023172"/>
    </source>
</evidence>
<sequence length="414" mass="48033">MPKMTLTQQFVDGAATCPANKARMDYYDTKLVGFSLKVLKSGNKAYYIRYRDARGKLIERKLGSVSVMKLADARKIAHDVLSQVATGDDPFEKRETLKKVPTLGYFVERWYMPHIKSRKRSWETDETFLRLHILPWLGKLHMDQVKKQHVIEMLAYHRQTHAPASTNRALVLCRYIYNCALRWEVEGVTRNPTTGIDLYPVNNKRDRYLKEEESVRLFEALETSRNTQLPFIVAMLLLTGARRREVLTARWEDMDQEKQIWRIKFNKTGKTRFVPLSDGMLSLLAKIPREEGQGFLFPNPRTGKPFTAIFYSWDTARRQAGMPELRIHDLRHSFASMLVNAGRSLYEVQRLLGHHQITTTQRYAHLSHDSLVSAADSAAQSVPWDKTRRQRAQADRTLPRARDRIGSETEDPQE</sequence>
<dbReference type="PROSITE" id="PS51898">
    <property type="entry name" value="TYR_RECOMBINASE"/>
    <property type="match status" value="1"/>
</dbReference>
<dbReference type="InterPro" id="IPR002104">
    <property type="entry name" value="Integrase_catalytic"/>
</dbReference>
<evidence type="ECO:0000256" key="3">
    <source>
        <dbReference type="ARBA" id="ARBA00023125"/>
    </source>
</evidence>
<evidence type="ECO:0000256" key="1">
    <source>
        <dbReference type="ARBA" id="ARBA00008857"/>
    </source>
</evidence>
<dbReference type="Gene3D" id="3.30.160.390">
    <property type="entry name" value="Integrase, DNA-binding domain"/>
    <property type="match status" value="1"/>
</dbReference>
<feature type="domain" description="Tyr recombinase" evidence="6">
    <location>
        <begin position="204"/>
        <end position="376"/>
    </location>
</feature>
<dbReference type="PANTHER" id="PTHR30629">
    <property type="entry name" value="PROPHAGE INTEGRASE"/>
    <property type="match status" value="1"/>
</dbReference>
<dbReference type="Gene3D" id="1.10.150.130">
    <property type="match status" value="1"/>
</dbReference>
<proteinExistence type="inferred from homology"/>
<dbReference type="InterPro" id="IPR050808">
    <property type="entry name" value="Phage_Integrase"/>
</dbReference>
<dbReference type="InterPro" id="IPR038488">
    <property type="entry name" value="Integrase_DNA-bd_sf"/>
</dbReference>
<comment type="similarity">
    <text evidence="1">Belongs to the 'phage' integrase family.</text>
</comment>
<feature type="region of interest" description="Disordered" evidence="5">
    <location>
        <begin position="378"/>
        <end position="414"/>
    </location>
</feature>
<evidence type="ECO:0000259" key="6">
    <source>
        <dbReference type="PROSITE" id="PS51898"/>
    </source>
</evidence>
<dbReference type="PANTHER" id="PTHR30629:SF2">
    <property type="entry name" value="PROPHAGE INTEGRASE INTS-RELATED"/>
    <property type="match status" value="1"/>
</dbReference>
<dbReference type="RefSeq" id="WP_311885211.1">
    <property type="nucleotide sequence ID" value="NZ_CP119391.1"/>
</dbReference>
<keyword evidence="3" id="KW-0238">DNA-binding</keyword>
<dbReference type="InterPro" id="IPR013762">
    <property type="entry name" value="Integrase-like_cat_sf"/>
</dbReference>
<accession>A0ABY9Z246</accession>
<reference evidence="7 8" key="1">
    <citation type="submission" date="2023-03" db="EMBL/GenBank/DDBJ databases">
        <title>Halomonas sp. nov., isolated from Korean tranditional fermented seafood 'Jeotgal'.</title>
        <authorList>
            <person name="Kim B."/>
            <person name="Shin N.-R."/>
        </authorList>
    </citation>
    <scope>NUCLEOTIDE SEQUENCE [LARGE SCALE GENOMIC DNA]</scope>
    <source>
        <strain evidence="7 8">SG2L-4</strain>
    </source>
</reference>
<feature type="compositionally biased region" description="Basic and acidic residues" evidence="5">
    <location>
        <begin position="392"/>
        <end position="407"/>
    </location>
</feature>
<dbReference type="InterPro" id="IPR011010">
    <property type="entry name" value="DNA_brk_join_enz"/>
</dbReference>
<evidence type="ECO:0000256" key="2">
    <source>
        <dbReference type="ARBA" id="ARBA00022908"/>
    </source>
</evidence>
<name>A0ABY9Z246_9GAMM</name>
<evidence type="ECO:0000256" key="5">
    <source>
        <dbReference type="SAM" id="MobiDB-lite"/>
    </source>
</evidence>
<dbReference type="InterPro" id="IPR025166">
    <property type="entry name" value="Integrase_DNA_bind_dom"/>
</dbReference>
<keyword evidence="4" id="KW-0233">DNA recombination</keyword>
<dbReference type="Pfam" id="PF13356">
    <property type="entry name" value="Arm-DNA-bind_3"/>
    <property type="match status" value="1"/>
</dbReference>
<evidence type="ECO:0000313" key="7">
    <source>
        <dbReference type="EMBL" id="WNK21219.1"/>
    </source>
</evidence>
<gene>
    <name evidence="7" type="ORF">P1P91_05970</name>
</gene>
<protein>
    <submittedName>
        <fullName evidence="7">Tyrosine-type recombinase/integrase</fullName>
    </submittedName>
</protein>
<dbReference type="InterPro" id="IPR010998">
    <property type="entry name" value="Integrase_recombinase_N"/>
</dbReference>
<dbReference type="SUPFAM" id="SSF56349">
    <property type="entry name" value="DNA breaking-rejoining enzymes"/>
    <property type="match status" value="1"/>
</dbReference>
<dbReference type="EMBL" id="CP119391">
    <property type="protein sequence ID" value="WNK21219.1"/>
    <property type="molecule type" value="Genomic_DNA"/>
</dbReference>
<organism evidence="7 8">
    <name type="scientific">Halomonas piscis</name>
    <dbReference type="NCBI Taxonomy" id="3031727"/>
    <lineage>
        <taxon>Bacteria</taxon>
        <taxon>Pseudomonadati</taxon>
        <taxon>Pseudomonadota</taxon>
        <taxon>Gammaproteobacteria</taxon>
        <taxon>Oceanospirillales</taxon>
        <taxon>Halomonadaceae</taxon>
        <taxon>Halomonas</taxon>
    </lineage>
</organism>
<keyword evidence="2" id="KW-0229">DNA integration</keyword>
<dbReference type="Proteomes" id="UP001301869">
    <property type="component" value="Chromosome"/>
</dbReference>
<evidence type="ECO:0000313" key="8">
    <source>
        <dbReference type="Proteomes" id="UP001301869"/>
    </source>
</evidence>